<dbReference type="PANTHER" id="PTHR43433">
    <property type="entry name" value="HYDROLASE, ALPHA/BETA FOLD FAMILY PROTEIN"/>
    <property type="match status" value="1"/>
</dbReference>
<protein>
    <submittedName>
        <fullName evidence="3">Alpha/beta fold hydrolase</fullName>
    </submittedName>
</protein>
<proteinExistence type="predicted"/>
<dbReference type="GO" id="GO:0016787">
    <property type="term" value="F:hydrolase activity"/>
    <property type="evidence" value="ECO:0007669"/>
    <property type="project" value="UniProtKB-KW"/>
</dbReference>
<dbReference type="InterPro" id="IPR000073">
    <property type="entry name" value="AB_hydrolase_1"/>
</dbReference>
<gene>
    <name evidence="3" type="ORF">ACFOUW_38560</name>
</gene>
<accession>A0ABV7YPG5</accession>
<keyword evidence="1" id="KW-0812">Transmembrane</keyword>
<dbReference type="EMBL" id="JBHRZH010000060">
    <property type="protein sequence ID" value="MFC3766783.1"/>
    <property type="molecule type" value="Genomic_DNA"/>
</dbReference>
<feature type="domain" description="AB hydrolase-1" evidence="2">
    <location>
        <begin position="97"/>
        <end position="347"/>
    </location>
</feature>
<organism evidence="3 4">
    <name type="scientific">Tenggerimyces flavus</name>
    <dbReference type="NCBI Taxonomy" id="1708749"/>
    <lineage>
        <taxon>Bacteria</taxon>
        <taxon>Bacillati</taxon>
        <taxon>Actinomycetota</taxon>
        <taxon>Actinomycetes</taxon>
        <taxon>Propionibacteriales</taxon>
        <taxon>Nocardioidaceae</taxon>
        <taxon>Tenggerimyces</taxon>
    </lineage>
</organism>
<dbReference type="RefSeq" id="WP_205117675.1">
    <property type="nucleotide sequence ID" value="NZ_JAFBCM010000001.1"/>
</dbReference>
<feature type="transmembrane region" description="Helical" evidence="1">
    <location>
        <begin position="16"/>
        <end position="36"/>
    </location>
</feature>
<keyword evidence="3" id="KW-0378">Hydrolase</keyword>
<keyword evidence="4" id="KW-1185">Reference proteome</keyword>
<reference evidence="4" key="1">
    <citation type="journal article" date="2019" name="Int. J. Syst. Evol. Microbiol.">
        <title>The Global Catalogue of Microorganisms (GCM) 10K type strain sequencing project: providing services to taxonomists for standard genome sequencing and annotation.</title>
        <authorList>
            <consortium name="The Broad Institute Genomics Platform"/>
            <consortium name="The Broad Institute Genome Sequencing Center for Infectious Disease"/>
            <person name="Wu L."/>
            <person name="Ma J."/>
        </authorList>
    </citation>
    <scope>NUCLEOTIDE SEQUENCE [LARGE SCALE GENOMIC DNA]</scope>
    <source>
        <strain evidence="4">CGMCC 4.7241</strain>
    </source>
</reference>
<dbReference type="PANTHER" id="PTHR43433:SF1">
    <property type="entry name" value="BLL5160 PROTEIN"/>
    <property type="match status" value="1"/>
</dbReference>
<evidence type="ECO:0000259" key="2">
    <source>
        <dbReference type="Pfam" id="PF00561"/>
    </source>
</evidence>
<comment type="caution">
    <text evidence="3">The sequence shown here is derived from an EMBL/GenBank/DDBJ whole genome shotgun (WGS) entry which is preliminary data.</text>
</comment>
<dbReference type="Pfam" id="PF00561">
    <property type="entry name" value="Abhydrolase_1"/>
    <property type="match status" value="1"/>
</dbReference>
<sequence>MSEGDKTGVGVLGRRTGLVGAAAGVLTAGAAIGLAVERFAVGRRRMPDPELDGEPFGSRRGTPLVVKTDDGLELYAEVDELDSDVIPKQRRKKPPVTVVFSHGYALNLDCWHFQRKELAGEYRMAFYDQRSHGRSGRSPSEQTNIPQLGRDLAAVLQEVAPEGPIVLVGHSMGGMTILALADQQPELFAERVVGVCLLATSAGGLDKVTLGVPGPVGRLVHRVAPAFVAALSRAPDLVEHGRKAGSDVGYLLTKHYSFGSKVPPARVEFVAEMLAGTPIDVVADFFPGFAEHDKYHALATLDGIEALIMCGQGDLITPVEHSRELAWRLPNAEYVELEDCGHMILIEYPDEVNAHLRELLVRSKAVAGTSKRKSRR</sequence>
<evidence type="ECO:0000313" key="3">
    <source>
        <dbReference type="EMBL" id="MFC3766783.1"/>
    </source>
</evidence>
<keyword evidence="1" id="KW-1133">Transmembrane helix</keyword>
<dbReference type="InterPro" id="IPR050471">
    <property type="entry name" value="AB_hydrolase"/>
</dbReference>
<dbReference type="Proteomes" id="UP001595699">
    <property type="component" value="Unassembled WGS sequence"/>
</dbReference>
<evidence type="ECO:0000313" key="4">
    <source>
        <dbReference type="Proteomes" id="UP001595699"/>
    </source>
</evidence>
<keyword evidence="1" id="KW-0472">Membrane</keyword>
<evidence type="ECO:0000256" key="1">
    <source>
        <dbReference type="SAM" id="Phobius"/>
    </source>
</evidence>
<dbReference type="SUPFAM" id="SSF53474">
    <property type="entry name" value="alpha/beta-Hydrolases"/>
    <property type="match status" value="1"/>
</dbReference>
<name>A0ABV7YPG5_9ACTN</name>
<dbReference type="Gene3D" id="3.40.50.1820">
    <property type="entry name" value="alpha/beta hydrolase"/>
    <property type="match status" value="1"/>
</dbReference>
<dbReference type="InterPro" id="IPR029058">
    <property type="entry name" value="AB_hydrolase_fold"/>
</dbReference>